<gene>
    <name evidence="1" type="primary">yyaC</name>
    <name evidence="1" type="ORF">LQV63_24690</name>
</gene>
<dbReference type="InterPro" id="IPR009665">
    <property type="entry name" value="YyaC"/>
</dbReference>
<proteinExistence type="predicted"/>
<dbReference type="NCBIfam" id="TIGR02841">
    <property type="entry name" value="spore_YyaC"/>
    <property type="match status" value="1"/>
</dbReference>
<comment type="caution">
    <text evidence="1">The sequence shown here is derived from an EMBL/GenBank/DDBJ whole genome shotgun (WGS) entry which is preliminary data.</text>
</comment>
<dbReference type="RefSeq" id="WP_233698640.1">
    <property type="nucleotide sequence ID" value="NZ_JAJNBZ010000029.1"/>
</dbReference>
<protein>
    <submittedName>
        <fullName evidence="1">Spore protease YyaC</fullName>
    </submittedName>
</protein>
<accession>A0ABS8YPT8</accession>
<dbReference type="GO" id="GO:0008233">
    <property type="term" value="F:peptidase activity"/>
    <property type="evidence" value="ECO:0007669"/>
    <property type="project" value="UniProtKB-KW"/>
</dbReference>
<dbReference type="SUPFAM" id="SSF53163">
    <property type="entry name" value="HybD-like"/>
    <property type="match status" value="1"/>
</dbReference>
<organism evidence="1 2">
    <name type="scientific">Paenibacillus profundus</name>
    <dbReference type="NCBI Taxonomy" id="1173085"/>
    <lineage>
        <taxon>Bacteria</taxon>
        <taxon>Bacillati</taxon>
        <taxon>Bacillota</taxon>
        <taxon>Bacilli</taxon>
        <taxon>Bacillales</taxon>
        <taxon>Paenibacillaceae</taxon>
        <taxon>Paenibacillus</taxon>
    </lineage>
</organism>
<dbReference type="Pfam" id="PF06866">
    <property type="entry name" value="DUF1256"/>
    <property type="match status" value="1"/>
</dbReference>
<keyword evidence="1" id="KW-0378">Hydrolase</keyword>
<keyword evidence="1" id="KW-0645">Protease</keyword>
<dbReference type="InterPro" id="IPR023430">
    <property type="entry name" value="Pept_HybD-like_dom_sf"/>
</dbReference>
<name>A0ABS8YPT8_9BACL</name>
<dbReference type="EMBL" id="JAJNBZ010000029">
    <property type="protein sequence ID" value="MCE5172478.1"/>
    <property type="molecule type" value="Genomic_DNA"/>
</dbReference>
<evidence type="ECO:0000313" key="2">
    <source>
        <dbReference type="Proteomes" id="UP001199916"/>
    </source>
</evidence>
<reference evidence="1 2" key="1">
    <citation type="submission" date="2021-11" db="EMBL/GenBank/DDBJ databases">
        <title>Draft genome sequence of Paenibacillus profundus YoMME, a new Gram-positive bacteria with exoelectrogenic properties.</title>
        <authorList>
            <person name="Hubenova Y."/>
            <person name="Hubenova E."/>
            <person name="Manasiev Y."/>
            <person name="Peykov S."/>
            <person name="Mitov M."/>
        </authorList>
    </citation>
    <scope>NUCLEOTIDE SEQUENCE [LARGE SCALE GENOMIC DNA]</scope>
    <source>
        <strain evidence="1 2">YoMME</strain>
    </source>
</reference>
<sequence length="195" mass="20949">MSYPLFNDPAPIECHPCKVAHDSPDALPLLIRSCQEHLTLRAPYRSVTVVCIGTDRSTGDCLGPLVGTHLVKQSSPYYQVLGTLNQPVHAMNLQETIESLQAADPHSFIVAVDACLGQSSSVGAVQIQQGPVRPGAGVNKQLPPVGDMHITGIVNVGGFMEYFVLQNTRLHLVMSMAEIIAETVHQSVTSTGRLN</sequence>
<dbReference type="Proteomes" id="UP001199916">
    <property type="component" value="Unassembled WGS sequence"/>
</dbReference>
<dbReference type="GO" id="GO:0006508">
    <property type="term" value="P:proteolysis"/>
    <property type="evidence" value="ECO:0007669"/>
    <property type="project" value="UniProtKB-KW"/>
</dbReference>
<evidence type="ECO:0000313" key="1">
    <source>
        <dbReference type="EMBL" id="MCE5172478.1"/>
    </source>
</evidence>
<keyword evidence="2" id="KW-1185">Reference proteome</keyword>